<dbReference type="PANTHER" id="PTHR46648:SF1">
    <property type="entry name" value="ADENOSINE 5'-MONOPHOSPHORAMIDASE HNT1"/>
    <property type="match status" value="1"/>
</dbReference>
<dbReference type="Pfam" id="PF01230">
    <property type="entry name" value="HIT"/>
    <property type="match status" value="1"/>
</dbReference>
<protein>
    <submittedName>
        <fullName evidence="5">Histidine triad (HIT) family protein</fullName>
    </submittedName>
</protein>
<dbReference type="InterPro" id="IPR036265">
    <property type="entry name" value="HIT-like_sf"/>
</dbReference>
<dbReference type="PROSITE" id="PS51084">
    <property type="entry name" value="HIT_2"/>
    <property type="match status" value="1"/>
</dbReference>
<evidence type="ECO:0000256" key="1">
    <source>
        <dbReference type="PIRSR" id="PIRSR601310-1"/>
    </source>
</evidence>
<evidence type="ECO:0000256" key="2">
    <source>
        <dbReference type="PIRSR" id="PIRSR601310-3"/>
    </source>
</evidence>
<organism evidence="5 6">
    <name type="scientific">Rhizobium mongolense USDA 1844</name>
    <dbReference type="NCBI Taxonomy" id="1079460"/>
    <lineage>
        <taxon>Bacteria</taxon>
        <taxon>Pseudomonadati</taxon>
        <taxon>Pseudomonadota</taxon>
        <taxon>Alphaproteobacteria</taxon>
        <taxon>Hyphomicrobiales</taxon>
        <taxon>Rhizobiaceae</taxon>
        <taxon>Rhizobium/Agrobacterium group</taxon>
        <taxon>Rhizobium</taxon>
    </lineage>
</organism>
<feature type="domain" description="HIT" evidence="4">
    <location>
        <begin position="31"/>
        <end position="138"/>
    </location>
</feature>
<comment type="caution">
    <text evidence="5">The sequence shown here is derived from an EMBL/GenBank/DDBJ whole genome shotgun (WGS) entry which is preliminary data.</text>
</comment>
<dbReference type="GO" id="GO:0009117">
    <property type="term" value="P:nucleotide metabolic process"/>
    <property type="evidence" value="ECO:0007669"/>
    <property type="project" value="TreeGrafter"/>
</dbReference>
<feature type="short sequence motif" description="Histidine triad motif" evidence="2 3">
    <location>
        <begin position="123"/>
        <end position="127"/>
    </location>
</feature>
<gene>
    <name evidence="5" type="ORF">BCL32_4660</name>
</gene>
<evidence type="ECO:0000313" key="6">
    <source>
        <dbReference type="Proteomes" id="UP000319824"/>
    </source>
</evidence>
<sequence length="184" mass="20723">MRVVLMMFTMSKRQPFNLDAYLGDIATRPCFICGLVSGDPAFFHHRIFEDEETIIFLSKYPTLPGYCLVSPKKHRQDLAQDLSTEEYLRLQGHVHLLSRALKKAFEAERIYVLSLGSQQANSHLHFHVVPLPAGVPLEAQQYHALMAEHGVLQIPAGEMARLGEQITQAFLQERAFRDSGSGSS</sequence>
<dbReference type="Gene3D" id="3.30.428.10">
    <property type="entry name" value="HIT-like"/>
    <property type="match status" value="1"/>
</dbReference>
<evidence type="ECO:0000256" key="3">
    <source>
        <dbReference type="PROSITE-ProRule" id="PRU00464"/>
    </source>
</evidence>
<evidence type="ECO:0000259" key="4">
    <source>
        <dbReference type="PROSITE" id="PS51084"/>
    </source>
</evidence>
<dbReference type="Proteomes" id="UP000319824">
    <property type="component" value="Unassembled WGS sequence"/>
</dbReference>
<evidence type="ECO:0000313" key="5">
    <source>
        <dbReference type="EMBL" id="TVZ64417.1"/>
    </source>
</evidence>
<accession>A0A559SPX7</accession>
<reference evidence="5 6" key="1">
    <citation type="submission" date="2019-06" db="EMBL/GenBank/DDBJ databases">
        <title>Pac Bio to generate improved reference genome sequences for organisms with transposon mutant libraries (support for FEBA project).</title>
        <authorList>
            <person name="Blow M."/>
        </authorList>
    </citation>
    <scope>NUCLEOTIDE SEQUENCE [LARGE SCALE GENOMIC DNA]</scope>
    <source>
        <strain evidence="5 6">USDA 1844</strain>
    </source>
</reference>
<dbReference type="GO" id="GO:0003824">
    <property type="term" value="F:catalytic activity"/>
    <property type="evidence" value="ECO:0007669"/>
    <property type="project" value="InterPro"/>
</dbReference>
<dbReference type="SUPFAM" id="SSF54197">
    <property type="entry name" value="HIT-like"/>
    <property type="match status" value="1"/>
</dbReference>
<proteinExistence type="predicted"/>
<dbReference type="InterPro" id="IPR001310">
    <property type="entry name" value="Histidine_triad_HIT"/>
</dbReference>
<dbReference type="EMBL" id="VISO01000003">
    <property type="protein sequence ID" value="TVZ64417.1"/>
    <property type="molecule type" value="Genomic_DNA"/>
</dbReference>
<dbReference type="AlphaFoldDB" id="A0A559SPX7"/>
<dbReference type="PANTHER" id="PTHR46648">
    <property type="entry name" value="HIT FAMILY PROTEIN 1"/>
    <property type="match status" value="1"/>
</dbReference>
<feature type="active site" description="Tele-AMP-histidine intermediate" evidence="1">
    <location>
        <position position="125"/>
    </location>
</feature>
<name>A0A559SPX7_9HYPH</name>
<dbReference type="InterPro" id="IPR011146">
    <property type="entry name" value="HIT-like"/>
</dbReference>